<dbReference type="KEGG" id="csur:N24_2596"/>
<accession>A0A169S2M8</accession>
<evidence type="ECO:0000313" key="2">
    <source>
        <dbReference type="Proteomes" id="UP000218244"/>
    </source>
</evidence>
<gene>
    <name evidence="1" type="ORF">N24_2596</name>
</gene>
<dbReference type="EMBL" id="AP017369">
    <property type="protein sequence ID" value="BAU96858.1"/>
    <property type="molecule type" value="Genomic_DNA"/>
</dbReference>
<sequence length="127" mass="13949">MNPCPIMDAGPGLNFFSLNKERLLFQTLGPISIPETVKEEMLRKSKVDARFDAVERVLGKIPNHLLEVLADDETPQLARVVNRIAGKPMVERRRSGKDLGELMVISHAVVKAESGASVTILIDDSEG</sequence>
<protein>
    <submittedName>
        <fullName evidence="1">Uncharacterized protein</fullName>
    </submittedName>
</protein>
<reference evidence="1 2" key="1">
    <citation type="submission" date="2016-02" db="EMBL/GenBank/DDBJ databases">
        <title>Corynebacterium glutamicum N24 whole genome sequencing project.</title>
        <authorList>
            <person name="Matsutani M."/>
            <person name="Nangtapong N."/>
            <person name="Yakushi T."/>
            <person name="Matsushita K."/>
        </authorList>
    </citation>
    <scope>NUCLEOTIDE SEQUENCE [LARGE SCALE GENOMIC DNA]</scope>
    <source>
        <strain evidence="1 2">N24</strain>
    </source>
</reference>
<proteinExistence type="predicted"/>
<dbReference type="Proteomes" id="UP000218244">
    <property type="component" value="Chromosome"/>
</dbReference>
<name>A0A169S2M8_9CORY</name>
<keyword evidence="2" id="KW-1185">Reference proteome</keyword>
<evidence type="ECO:0000313" key="1">
    <source>
        <dbReference type="EMBL" id="BAU96858.1"/>
    </source>
</evidence>
<organism evidence="1 2">
    <name type="scientific">Corynebacterium suranareeae</name>
    <dbReference type="NCBI Taxonomy" id="2506452"/>
    <lineage>
        <taxon>Bacteria</taxon>
        <taxon>Bacillati</taxon>
        <taxon>Actinomycetota</taxon>
        <taxon>Actinomycetes</taxon>
        <taxon>Mycobacteriales</taxon>
        <taxon>Corynebacteriaceae</taxon>
        <taxon>Corynebacterium</taxon>
    </lineage>
</organism>
<dbReference type="AlphaFoldDB" id="A0A169S2M8"/>